<proteinExistence type="predicted"/>
<name>A0A9Q9DYL4_CURCL</name>
<feature type="region of interest" description="Disordered" evidence="1">
    <location>
        <begin position="111"/>
        <end position="150"/>
    </location>
</feature>
<keyword evidence="4" id="KW-1185">Reference proteome</keyword>
<dbReference type="VEuPathDB" id="FungiDB:yc1106_10020"/>
<evidence type="ECO:0000313" key="3">
    <source>
        <dbReference type="EMBL" id="USP82746.1"/>
    </source>
</evidence>
<keyword evidence="2" id="KW-0472">Membrane</keyword>
<keyword evidence="2" id="KW-1133">Transmembrane helix</keyword>
<gene>
    <name evidence="3" type="ORF">yc1106_10020</name>
</gene>
<evidence type="ECO:0000256" key="1">
    <source>
        <dbReference type="SAM" id="MobiDB-lite"/>
    </source>
</evidence>
<reference evidence="3" key="1">
    <citation type="submission" date="2021-12" db="EMBL/GenBank/DDBJ databases">
        <title>Curvularia clavata genome.</title>
        <authorList>
            <person name="Cao Y."/>
        </authorList>
    </citation>
    <scope>NUCLEOTIDE SEQUENCE</scope>
    <source>
        <strain evidence="3">Yc1106</strain>
    </source>
</reference>
<dbReference type="EMBL" id="CP089281">
    <property type="protein sequence ID" value="USP82746.1"/>
    <property type="molecule type" value="Genomic_DNA"/>
</dbReference>
<feature type="transmembrane region" description="Helical" evidence="2">
    <location>
        <begin position="41"/>
        <end position="63"/>
    </location>
</feature>
<feature type="compositionally biased region" description="Basic and acidic residues" evidence="1">
    <location>
        <begin position="111"/>
        <end position="134"/>
    </location>
</feature>
<organism evidence="3 4">
    <name type="scientific">Curvularia clavata</name>
    <dbReference type="NCBI Taxonomy" id="95742"/>
    <lineage>
        <taxon>Eukaryota</taxon>
        <taxon>Fungi</taxon>
        <taxon>Dikarya</taxon>
        <taxon>Ascomycota</taxon>
        <taxon>Pezizomycotina</taxon>
        <taxon>Dothideomycetes</taxon>
        <taxon>Pleosporomycetidae</taxon>
        <taxon>Pleosporales</taxon>
        <taxon>Pleosporineae</taxon>
        <taxon>Pleosporaceae</taxon>
        <taxon>Curvularia</taxon>
    </lineage>
</organism>
<accession>A0A9Q9DYL4</accession>
<dbReference type="AlphaFoldDB" id="A0A9Q9DYL4"/>
<evidence type="ECO:0000313" key="4">
    <source>
        <dbReference type="Proteomes" id="UP001056012"/>
    </source>
</evidence>
<dbReference type="Proteomes" id="UP001056012">
    <property type="component" value="Chromosome 8"/>
</dbReference>
<keyword evidence="2" id="KW-0812">Transmembrane</keyword>
<evidence type="ECO:0000256" key="2">
    <source>
        <dbReference type="SAM" id="Phobius"/>
    </source>
</evidence>
<dbReference type="OrthoDB" id="3692670at2759"/>
<sequence length="150" mass="17038">MAPTTLPDNFRHSFNIATLIQKRSSSCEVSYSSQCSTHRTILLIVSIFVGSFLFIGFALSCMIKRGRRKAIQRAQTMNRYPPRELRLLTDEAGFPVVARVPLARTMRDENLGRAEPSWRKLDTGDERGAKRDEAPPPYTPRTPEAARMRI</sequence>
<protein>
    <submittedName>
        <fullName evidence="3">Uncharacterized protein</fullName>
    </submittedName>
</protein>